<evidence type="ECO:0000256" key="7">
    <source>
        <dbReference type="ARBA" id="ARBA00022832"/>
    </source>
</evidence>
<evidence type="ECO:0000256" key="11">
    <source>
        <dbReference type="ARBA" id="ARBA00051096"/>
    </source>
</evidence>
<dbReference type="InterPro" id="IPR013751">
    <property type="entry name" value="ACP_syn_III_N"/>
</dbReference>
<feature type="domain" description="Beta-ketoacyl-[acyl-carrier-protein] synthase III C-terminal" evidence="13">
    <location>
        <begin position="237"/>
        <end position="326"/>
    </location>
</feature>
<dbReference type="FunFam" id="3.40.47.10:FF:000004">
    <property type="entry name" value="3-oxoacyl-[acyl-carrier-protein] synthase 3"/>
    <property type="match status" value="1"/>
</dbReference>
<name>A0A7C3YUD1_UNCW3</name>
<comment type="function">
    <text evidence="12">Catalyzes the condensation reaction of fatty acid synthesis by the addition to an acyl acceptor of two carbons from malonyl-ACP. Catalyzes the first condensation reaction which initiates fatty acid synthesis and may therefore play a role in governing the total rate of fatty acid production. Possesses both acetoacetyl-ACP synthase and acetyl transacylase activities. Its substrate specificity determines the biosynthesis of branched-chain and/or straight-chain of fatty acids.</text>
</comment>
<evidence type="ECO:0000256" key="5">
    <source>
        <dbReference type="ARBA" id="ARBA00022516"/>
    </source>
</evidence>
<evidence type="ECO:0000256" key="4">
    <source>
        <dbReference type="ARBA" id="ARBA00022490"/>
    </source>
</evidence>
<dbReference type="PANTHER" id="PTHR34069">
    <property type="entry name" value="3-OXOACYL-[ACYL-CARRIER-PROTEIN] SYNTHASE 3"/>
    <property type="match status" value="1"/>
</dbReference>
<dbReference type="InterPro" id="IPR016039">
    <property type="entry name" value="Thiolase-like"/>
</dbReference>
<evidence type="ECO:0000256" key="8">
    <source>
        <dbReference type="ARBA" id="ARBA00023098"/>
    </source>
</evidence>
<comment type="pathway">
    <text evidence="1 12">Lipid metabolism; fatty acid biosynthesis.</text>
</comment>
<keyword evidence="6 12" id="KW-0808">Transferase</keyword>
<dbReference type="GO" id="GO:0033818">
    <property type="term" value="F:beta-ketoacyl-acyl-carrier-protein synthase III activity"/>
    <property type="evidence" value="ECO:0007669"/>
    <property type="project" value="UniProtKB-UniRule"/>
</dbReference>
<keyword evidence="4 12" id="KW-0963">Cytoplasm</keyword>
<evidence type="ECO:0000259" key="13">
    <source>
        <dbReference type="Pfam" id="PF08541"/>
    </source>
</evidence>
<keyword evidence="10 12" id="KW-0012">Acyltransferase</keyword>
<keyword evidence="12" id="KW-0511">Multifunctional enzyme</keyword>
<evidence type="ECO:0000256" key="2">
    <source>
        <dbReference type="ARBA" id="ARBA00008642"/>
    </source>
</evidence>
<keyword evidence="5 12" id="KW-0444">Lipid biosynthesis</keyword>
<dbReference type="InterPro" id="IPR013747">
    <property type="entry name" value="ACP_syn_III_C"/>
</dbReference>
<sequence>MRKIKIVGTGSYLPERIINNFDLEKMVDTSDEWITERTGIKERHIARPEEATSDLAQIAAKRALEMAGIKPSELDVIIVGTSTPDTIYPSTACWLQKALGTKFSAAFDVSAGCSGFLYALEIAANLISQKTAKKVLVVGAEVMSKVVNWEDRATCVLFGDGAGAAVVVSSEGSSGIISSYWGADGNLAPLLYQPAGGTRLPASEETVKKRLHSVHMEGREVFKHAVIWMGKAAKKVLEEANLTPDDITIFIPHQANMRIIDATLEKVKIPKEKTYLNLPKCGNMSAATIPVALDEANREGKIKDGDYILLTAFGTGFTWAAMVLKW</sequence>
<dbReference type="Gene3D" id="3.40.47.10">
    <property type="match status" value="1"/>
</dbReference>
<gene>
    <name evidence="12" type="primary">fabH</name>
    <name evidence="15" type="ORF">ENX07_03585</name>
</gene>
<dbReference type="AlphaFoldDB" id="A0A7C3YUD1"/>
<evidence type="ECO:0000256" key="3">
    <source>
        <dbReference type="ARBA" id="ARBA00012333"/>
    </source>
</evidence>
<comment type="domain">
    <text evidence="12">The last Arg residue of the ACP-binding site is essential for the weak association between ACP/AcpP and FabH.</text>
</comment>
<dbReference type="Pfam" id="PF08545">
    <property type="entry name" value="ACP_syn_III"/>
    <property type="match status" value="1"/>
</dbReference>
<keyword evidence="7 12" id="KW-0276">Fatty acid metabolism</keyword>
<reference evidence="15" key="1">
    <citation type="journal article" date="2020" name="mSystems">
        <title>Genome- and Community-Level Interaction Insights into Carbon Utilization and Element Cycling Functions of Hydrothermarchaeota in Hydrothermal Sediment.</title>
        <authorList>
            <person name="Zhou Z."/>
            <person name="Liu Y."/>
            <person name="Xu W."/>
            <person name="Pan J."/>
            <person name="Luo Z.H."/>
            <person name="Li M."/>
        </authorList>
    </citation>
    <scope>NUCLEOTIDE SEQUENCE [LARGE SCALE GENOMIC DNA]</scope>
    <source>
        <strain evidence="15">SpSt-906</strain>
    </source>
</reference>
<dbReference type="InterPro" id="IPR004655">
    <property type="entry name" value="FabH"/>
</dbReference>
<evidence type="ECO:0000256" key="9">
    <source>
        <dbReference type="ARBA" id="ARBA00023160"/>
    </source>
</evidence>
<feature type="active site" evidence="12">
    <location>
        <position position="253"/>
    </location>
</feature>
<comment type="caution">
    <text evidence="15">The sequence shown here is derived from an EMBL/GenBank/DDBJ whole genome shotgun (WGS) entry which is preliminary data.</text>
</comment>
<dbReference type="SUPFAM" id="SSF53901">
    <property type="entry name" value="Thiolase-like"/>
    <property type="match status" value="1"/>
</dbReference>
<dbReference type="HAMAP" id="MF_01815">
    <property type="entry name" value="FabH"/>
    <property type="match status" value="1"/>
</dbReference>
<feature type="active site" evidence="12">
    <location>
        <position position="283"/>
    </location>
</feature>
<dbReference type="NCBIfam" id="TIGR00747">
    <property type="entry name" value="fabH"/>
    <property type="match status" value="1"/>
</dbReference>
<evidence type="ECO:0000256" key="12">
    <source>
        <dbReference type="HAMAP-Rule" id="MF_01815"/>
    </source>
</evidence>
<evidence type="ECO:0000259" key="14">
    <source>
        <dbReference type="Pfam" id="PF08545"/>
    </source>
</evidence>
<proteinExistence type="inferred from homology"/>
<comment type="subcellular location">
    <subcellularLocation>
        <location evidence="12">Cytoplasm</location>
    </subcellularLocation>
</comment>
<dbReference type="GO" id="GO:0005737">
    <property type="term" value="C:cytoplasm"/>
    <property type="evidence" value="ECO:0007669"/>
    <property type="project" value="UniProtKB-SubCell"/>
</dbReference>
<evidence type="ECO:0000313" key="15">
    <source>
        <dbReference type="EMBL" id="HGE99135.1"/>
    </source>
</evidence>
<dbReference type="CDD" id="cd00830">
    <property type="entry name" value="KAS_III"/>
    <property type="match status" value="1"/>
</dbReference>
<feature type="domain" description="Beta-ketoacyl-[acyl-carrier-protein] synthase III N-terminal" evidence="14">
    <location>
        <begin position="107"/>
        <end position="185"/>
    </location>
</feature>
<dbReference type="Pfam" id="PF08541">
    <property type="entry name" value="ACP_syn_III_C"/>
    <property type="match status" value="1"/>
</dbReference>
<feature type="active site" evidence="12">
    <location>
        <position position="113"/>
    </location>
</feature>
<feature type="region of interest" description="ACP-binding" evidence="12">
    <location>
        <begin position="254"/>
        <end position="258"/>
    </location>
</feature>
<dbReference type="PANTHER" id="PTHR34069:SF2">
    <property type="entry name" value="BETA-KETOACYL-[ACYL-CARRIER-PROTEIN] SYNTHASE III"/>
    <property type="match status" value="1"/>
</dbReference>
<dbReference type="GO" id="GO:0006633">
    <property type="term" value="P:fatty acid biosynthetic process"/>
    <property type="evidence" value="ECO:0007669"/>
    <property type="project" value="UniProtKB-UniRule"/>
</dbReference>
<dbReference type="GO" id="GO:0044550">
    <property type="term" value="P:secondary metabolite biosynthetic process"/>
    <property type="evidence" value="ECO:0007669"/>
    <property type="project" value="TreeGrafter"/>
</dbReference>
<comment type="similarity">
    <text evidence="2 12">Belongs to the thiolase-like superfamily. FabH family.</text>
</comment>
<evidence type="ECO:0000256" key="6">
    <source>
        <dbReference type="ARBA" id="ARBA00022679"/>
    </source>
</evidence>
<accession>A0A7C3YUD1</accession>
<comment type="catalytic activity">
    <reaction evidence="11">
        <text>malonyl-[ACP] + acetyl-CoA + H(+) = 3-oxobutanoyl-[ACP] + CO2 + CoA</text>
        <dbReference type="Rhea" id="RHEA:12080"/>
        <dbReference type="Rhea" id="RHEA-COMP:9623"/>
        <dbReference type="Rhea" id="RHEA-COMP:9625"/>
        <dbReference type="ChEBI" id="CHEBI:15378"/>
        <dbReference type="ChEBI" id="CHEBI:16526"/>
        <dbReference type="ChEBI" id="CHEBI:57287"/>
        <dbReference type="ChEBI" id="CHEBI:57288"/>
        <dbReference type="ChEBI" id="CHEBI:78449"/>
        <dbReference type="ChEBI" id="CHEBI:78450"/>
        <dbReference type="EC" id="2.3.1.180"/>
    </reaction>
    <physiologicalReaction direction="left-to-right" evidence="11">
        <dbReference type="Rhea" id="RHEA:12081"/>
    </physiologicalReaction>
</comment>
<dbReference type="GO" id="GO:0004315">
    <property type="term" value="F:3-oxoacyl-[acyl-carrier-protein] synthase activity"/>
    <property type="evidence" value="ECO:0007669"/>
    <property type="project" value="InterPro"/>
</dbReference>
<evidence type="ECO:0000256" key="1">
    <source>
        <dbReference type="ARBA" id="ARBA00005194"/>
    </source>
</evidence>
<keyword evidence="9 12" id="KW-0275">Fatty acid biosynthesis</keyword>
<dbReference type="NCBIfam" id="NF006829">
    <property type="entry name" value="PRK09352.1"/>
    <property type="match status" value="1"/>
</dbReference>
<dbReference type="UniPathway" id="UPA00094"/>
<protein>
    <recommendedName>
        <fullName evidence="3 12">Beta-ketoacyl-[acyl-carrier-protein] synthase III</fullName>
        <shortName evidence="12">Beta-ketoacyl-ACP synthase III</shortName>
        <shortName evidence="12">KAS III</shortName>
        <ecNumber evidence="3 12">2.3.1.180</ecNumber>
    </recommendedName>
    <alternativeName>
        <fullName evidence="12">3-oxoacyl-[acyl-carrier-protein] synthase 3</fullName>
    </alternativeName>
    <alternativeName>
        <fullName evidence="12">3-oxoacyl-[acyl-carrier-protein] synthase III</fullName>
    </alternativeName>
</protein>
<evidence type="ECO:0000256" key="10">
    <source>
        <dbReference type="ARBA" id="ARBA00023315"/>
    </source>
</evidence>
<keyword evidence="8 12" id="KW-0443">Lipid metabolism</keyword>
<organism evidence="15">
    <name type="scientific">candidate division WOR-3 bacterium</name>
    <dbReference type="NCBI Taxonomy" id="2052148"/>
    <lineage>
        <taxon>Bacteria</taxon>
        <taxon>Bacteria division WOR-3</taxon>
    </lineage>
</organism>
<dbReference type="EMBL" id="DTMQ01000019">
    <property type="protein sequence ID" value="HGE99135.1"/>
    <property type="molecule type" value="Genomic_DNA"/>
</dbReference>
<comment type="subunit">
    <text evidence="12">Homodimer.</text>
</comment>
<dbReference type="EC" id="2.3.1.180" evidence="3 12"/>